<dbReference type="Gene3D" id="3.30.70.80">
    <property type="entry name" value="Peptidase S8 propeptide/proteinase inhibitor I9"/>
    <property type="match status" value="1"/>
</dbReference>
<reference evidence="9 10" key="1">
    <citation type="submission" date="2022-01" db="EMBL/GenBank/DDBJ databases">
        <title>Whole genome-based taxonomy of the Shewanellaceae.</title>
        <authorList>
            <person name="Martin-Rodriguez A.J."/>
        </authorList>
    </citation>
    <scope>NUCLEOTIDE SEQUENCE [LARGE SCALE GENOMIC DNA]</scope>
    <source>
        <strain evidence="9 10">DSM 21332</strain>
    </source>
</reference>
<keyword evidence="10" id="KW-1185">Reference proteome</keyword>
<comment type="caution">
    <text evidence="9">The sequence shown here is derived from an EMBL/GenBank/DDBJ whole genome shotgun (WGS) entry which is preliminary data.</text>
</comment>
<evidence type="ECO:0000256" key="4">
    <source>
        <dbReference type="ARBA" id="ARBA00022825"/>
    </source>
</evidence>
<sequence>MMVISKVSVAVGLVLSLGMDAHPVFAETSNFKQRGPEVLEGQKALPVEAPQPVYKIDPAVKAFAADNPTLPLIVELNSPEYRAILKQAREQEAKAVEKVSQEIRALVREYEPKGSFATKDEELDAWSAAKGSQPKAITERMKQLNMEREEVALDIRSQFKDKAESILAPSQKKFAAMVESLGGEVTQFIDTNHSVAITMPADALKRLAKNPMVIAVSLDNPGEPELNNQTQSLGVGSFWNDGEDGGIWDVGILDSGVEETHSALNSHTFIENYAVNGTHGTGVACMYASTNNTYKGLAYGLDKILVDNAGSASTSMAGADWMVRTASDDPEVINYSWGNGSASTTTWGSMARFVDGIVHSKNLIWAKSAGNQGYGAGTTMTQPGENYNGMTVANMDDKNTVTRSDDVITGSSSRGPAYDGRKKPDIAAPGNQTYTCTTGNSYANLGGTSSAAPKVGAVSLLLRDSGHYYPISMKATMINTADSWDDANTQTTADDSQVTGKEWNRTYGWGYLDARHAEFHKDDYFIDTIAKTGNSGDYKLYVGQNYVGDKSTIVWERDVDYNNASTPTSYKNLSDINMRLYDEDSESLEDTDFSSKDNVHQVAATSSGRKVIKVYAWNSSQSERVALATEENFERAVAPSFNLVKSYTYAGLPGYYTVRVNITNLGSIKAHDITASISLPAGVSLISSSASTSVSDLDAGAGTSASWLVFKSPLGNLNNISYTATSYSYGEVFASTN</sequence>
<dbReference type="InterPro" id="IPR050131">
    <property type="entry name" value="Peptidase_S8_subtilisin-like"/>
</dbReference>
<dbReference type="PROSITE" id="PS51892">
    <property type="entry name" value="SUBTILASE"/>
    <property type="match status" value="1"/>
</dbReference>
<keyword evidence="2 5" id="KW-0645">Protease</keyword>
<evidence type="ECO:0000256" key="3">
    <source>
        <dbReference type="ARBA" id="ARBA00022801"/>
    </source>
</evidence>
<feature type="active site" description="Charge relay system" evidence="5">
    <location>
        <position position="279"/>
    </location>
</feature>
<evidence type="ECO:0000256" key="5">
    <source>
        <dbReference type="PROSITE-ProRule" id="PRU01240"/>
    </source>
</evidence>
<feature type="signal peptide" evidence="7">
    <location>
        <begin position="1"/>
        <end position="26"/>
    </location>
</feature>
<evidence type="ECO:0000313" key="10">
    <source>
        <dbReference type="Proteomes" id="UP001202831"/>
    </source>
</evidence>
<dbReference type="Gene3D" id="3.40.50.200">
    <property type="entry name" value="Peptidase S8/S53 domain"/>
    <property type="match status" value="1"/>
</dbReference>
<protein>
    <submittedName>
        <fullName evidence="9">S8 family serine peptidase</fullName>
    </submittedName>
</protein>
<keyword evidence="4 5" id="KW-0720">Serine protease</keyword>
<evidence type="ECO:0000313" key="9">
    <source>
        <dbReference type="EMBL" id="MCL2916054.1"/>
    </source>
</evidence>
<organism evidence="9 10">
    <name type="scientific">Shewanella corallii</name>
    <dbReference type="NCBI Taxonomy" id="560080"/>
    <lineage>
        <taxon>Bacteria</taxon>
        <taxon>Pseudomonadati</taxon>
        <taxon>Pseudomonadota</taxon>
        <taxon>Gammaproteobacteria</taxon>
        <taxon>Alteromonadales</taxon>
        <taxon>Shewanellaceae</taxon>
        <taxon>Shewanella</taxon>
    </lineage>
</organism>
<feature type="chain" id="PRO_5046624136" evidence="7">
    <location>
        <begin position="27"/>
        <end position="737"/>
    </location>
</feature>
<feature type="region of interest" description="Disordered" evidence="6">
    <location>
        <begin position="402"/>
        <end position="430"/>
    </location>
</feature>
<dbReference type="PROSITE" id="PS00136">
    <property type="entry name" value="SUBTILASE_ASP"/>
    <property type="match status" value="1"/>
</dbReference>
<feature type="active site" description="Charge relay system" evidence="5">
    <location>
        <position position="254"/>
    </location>
</feature>
<dbReference type="RefSeq" id="WP_249250616.1">
    <property type="nucleotide sequence ID" value="NZ_JAKIKT010000010.1"/>
</dbReference>
<dbReference type="Pfam" id="PF00082">
    <property type="entry name" value="Peptidase_S8"/>
    <property type="match status" value="1"/>
</dbReference>
<evidence type="ECO:0000256" key="2">
    <source>
        <dbReference type="ARBA" id="ARBA00022670"/>
    </source>
</evidence>
<feature type="domain" description="Peptidase S8/S53" evidence="8">
    <location>
        <begin position="250"/>
        <end position="510"/>
    </location>
</feature>
<dbReference type="PANTHER" id="PTHR43806">
    <property type="entry name" value="PEPTIDASE S8"/>
    <property type="match status" value="1"/>
</dbReference>
<dbReference type="InterPro" id="IPR015500">
    <property type="entry name" value="Peptidase_S8_subtilisin-rel"/>
</dbReference>
<dbReference type="InterPro" id="IPR000209">
    <property type="entry name" value="Peptidase_S8/S53_dom"/>
</dbReference>
<evidence type="ECO:0000256" key="1">
    <source>
        <dbReference type="ARBA" id="ARBA00011073"/>
    </source>
</evidence>
<dbReference type="Proteomes" id="UP001202831">
    <property type="component" value="Unassembled WGS sequence"/>
</dbReference>
<dbReference type="InterPro" id="IPR036852">
    <property type="entry name" value="Peptidase_S8/S53_dom_sf"/>
</dbReference>
<dbReference type="EMBL" id="JAKIKT010000010">
    <property type="protein sequence ID" value="MCL2916054.1"/>
    <property type="molecule type" value="Genomic_DNA"/>
</dbReference>
<dbReference type="PANTHER" id="PTHR43806:SF11">
    <property type="entry name" value="CEREVISIN-RELATED"/>
    <property type="match status" value="1"/>
</dbReference>
<keyword evidence="7" id="KW-0732">Signal</keyword>
<dbReference type="InterPro" id="IPR023827">
    <property type="entry name" value="Peptidase_S8_Asp-AS"/>
</dbReference>
<dbReference type="SUPFAM" id="SSF52743">
    <property type="entry name" value="Subtilisin-like"/>
    <property type="match status" value="1"/>
</dbReference>
<gene>
    <name evidence="9" type="ORF">L2725_20135</name>
</gene>
<name>A0ABT0NCA5_9GAMM</name>
<dbReference type="PRINTS" id="PR00723">
    <property type="entry name" value="SUBTILISIN"/>
</dbReference>
<proteinExistence type="inferred from homology"/>
<evidence type="ECO:0000256" key="7">
    <source>
        <dbReference type="SAM" id="SignalP"/>
    </source>
</evidence>
<feature type="active site" description="Charge relay system" evidence="5">
    <location>
        <position position="449"/>
    </location>
</feature>
<accession>A0ABT0NCA5</accession>
<evidence type="ECO:0000259" key="8">
    <source>
        <dbReference type="Pfam" id="PF00082"/>
    </source>
</evidence>
<evidence type="ECO:0000256" key="6">
    <source>
        <dbReference type="SAM" id="MobiDB-lite"/>
    </source>
</evidence>
<comment type="similarity">
    <text evidence="1 5">Belongs to the peptidase S8 family.</text>
</comment>
<dbReference type="InterPro" id="IPR037045">
    <property type="entry name" value="S8pro/Inhibitor_I9_sf"/>
</dbReference>
<keyword evidence="3 5" id="KW-0378">Hydrolase</keyword>